<dbReference type="SUPFAM" id="SSF57667">
    <property type="entry name" value="beta-beta-alpha zinc fingers"/>
    <property type="match status" value="1"/>
</dbReference>
<evidence type="ECO:0000256" key="7">
    <source>
        <dbReference type="PROSITE-ProRule" id="PRU00042"/>
    </source>
</evidence>
<name>A0A8X7XIR9_POLSE</name>
<evidence type="ECO:0000256" key="8">
    <source>
        <dbReference type="SAM" id="MobiDB-lite"/>
    </source>
</evidence>
<dbReference type="GO" id="GO:0008270">
    <property type="term" value="F:zinc ion binding"/>
    <property type="evidence" value="ECO:0007669"/>
    <property type="project" value="UniProtKB-KW"/>
</dbReference>
<dbReference type="GO" id="GO:0003700">
    <property type="term" value="F:DNA-binding transcription factor activity"/>
    <property type="evidence" value="ECO:0007669"/>
    <property type="project" value="TreeGrafter"/>
</dbReference>
<dbReference type="Gene3D" id="3.30.160.60">
    <property type="entry name" value="Classic Zinc Finger"/>
    <property type="match status" value="2"/>
</dbReference>
<comment type="caution">
    <text evidence="10">The sequence shown here is derived from an EMBL/GenBank/DDBJ whole genome shotgun (WGS) entry which is preliminary data.</text>
</comment>
<dbReference type="GO" id="GO:0006357">
    <property type="term" value="P:regulation of transcription by RNA polymerase II"/>
    <property type="evidence" value="ECO:0007669"/>
    <property type="project" value="TreeGrafter"/>
</dbReference>
<feature type="region of interest" description="Disordered" evidence="8">
    <location>
        <begin position="278"/>
        <end position="352"/>
    </location>
</feature>
<evidence type="ECO:0000256" key="6">
    <source>
        <dbReference type="ARBA" id="ARBA00023242"/>
    </source>
</evidence>
<evidence type="ECO:0000256" key="4">
    <source>
        <dbReference type="ARBA" id="ARBA00022771"/>
    </source>
</evidence>
<dbReference type="FunFam" id="3.30.160.60:FF:000624">
    <property type="entry name" value="zinc finger protein 697"/>
    <property type="match status" value="1"/>
</dbReference>
<feature type="non-terminal residue" evidence="10">
    <location>
        <position position="1"/>
    </location>
</feature>
<evidence type="ECO:0000256" key="3">
    <source>
        <dbReference type="ARBA" id="ARBA00022737"/>
    </source>
</evidence>
<evidence type="ECO:0000313" key="10">
    <source>
        <dbReference type="EMBL" id="KAG2469865.1"/>
    </source>
</evidence>
<feature type="domain" description="C2H2-type" evidence="9">
    <location>
        <begin position="402"/>
        <end position="429"/>
    </location>
</feature>
<feature type="compositionally biased region" description="Polar residues" evidence="8">
    <location>
        <begin position="322"/>
        <end position="338"/>
    </location>
</feature>
<proteinExistence type="predicted"/>
<keyword evidence="5" id="KW-0862">Zinc</keyword>
<evidence type="ECO:0000256" key="2">
    <source>
        <dbReference type="ARBA" id="ARBA00022723"/>
    </source>
</evidence>
<dbReference type="PANTHER" id="PTHR16515:SF68">
    <property type="entry name" value="PR DOMAIN ZINC FINGER PROTEIN 1"/>
    <property type="match status" value="1"/>
</dbReference>
<gene>
    <name evidence="10" type="primary">Zg32</name>
    <name evidence="10" type="ORF">GTO96_0023021</name>
</gene>
<protein>
    <submittedName>
        <fullName evidence="10">ZG32 protein</fullName>
    </submittedName>
</protein>
<evidence type="ECO:0000259" key="9">
    <source>
        <dbReference type="PROSITE" id="PS50157"/>
    </source>
</evidence>
<dbReference type="Proteomes" id="UP000886611">
    <property type="component" value="Unassembled WGS sequence"/>
</dbReference>
<dbReference type="PANTHER" id="PTHR16515">
    <property type="entry name" value="PR DOMAIN ZINC FINGER PROTEIN"/>
    <property type="match status" value="1"/>
</dbReference>
<dbReference type="GO" id="GO:0005737">
    <property type="term" value="C:cytoplasm"/>
    <property type="evidence" value="ECO:0007669"/>
    <property type="project" value="TreeGrafter"/>
</dbReference>
<dbReference type="PROSITE" id="PS00028">
    <property type="entry name" value="ZINC_FINGER_C2H2_1"/>
    <property type="match status" value="2"/>
</dbReference>
<keyword evidence="11" id="KW-1185">Reference proteome</keyword>
<dbReference type="InterPro" id="IPR013087">
    <property type="entry name" value="Znf_C2H2_type"/>
</dbReference>
<evidence type="ECO:0000256" key="5">
    <source>
        <dbReference type="ARBA" id="ARBA00022833"/>
    </source>
</evidence>
<feature type="domain" description="C2H2-type" evidence="9">
    <location>
        <begin position="374"/>
        <end position="401"/>
    </location>
</feature>
<keyword evidence="3" id="KW-0677">Repeat</keyword>
<dbReference type="GO" id="GO:0005634">
    <property type="term" value="C:nucleus"/>
    <property type="evidence" value="ECO:0007669"/>
    <property type="project" value="UniProtKB-SubCell"/>
</dbReference>
<dbReference type="InterPro" id="IPR036236">
    <property type="entry name" value="Znf_C2H2_sf"/>
</dbReference>
<evidence type="ECO:0000256" key="1">
    <source>
        <dbReference type="ARBA" id="ARBA00004123"/>
    </source>
</evidence>
<evidence type="ECO:0000313" key="11">
    <source>
        <dbReference type="Proteomes" id="UP000886611"/>
    </source>
</evidence>
<organism evidence="10 11">
    <name type="scientific">Polypterus senegalus</name>
    <name type="common">Senegal bichir</name>
    <dbReference type="NCBI Taxonomy" id="55291"/>
    <lineage>
        <taxon>Eukaryota</taxon>
        <taxon>Metazoa</taxon>
        <taxon>Chordata</taxon>
        <taxon>Craniata</taxon>
        <taxon>Vertebrata</taxon>
        <taxon>Euteleostomi</taxon>
        <taxon>Actinopterygii</taxon>
        <taxon>Polypteriformes</taxon>
        <taxon>Polypteridae</taxon>
        <taxon>Polypterus</taxon>
    </lineage>
</organism>
<keyword evidence="2" id="KW-0479">Metal-binding</keyword>
<reference evidence="10 11" key="1">
    <citation type="journal article" date="2021" name="Cell">
        <title>Tracing the genetic footprints of vertebrate landing in non-teleost ray-finned fishes.</title>
        <authorList>
            <person name="Bi X."/>
            <person name="Wang K."/>
            <person name="Yang L."/>
            <person name="Pan H."/>
            <person name="Jiang H."/>
            <person name="Wei Q."/>
            <person name="Fang M."/>
            <person name="Yu H."/>
            <person name="Zhu C."/>
            <person name="Cai Y."/>
            <person name="He Y."/>
            <person name="Gan X."/>
            <person name="Zeng H."/>
            <person name="Yu D."/>
            <person name="Zhu Y."/>
            <person name="Jiang H."/>
            <person name="Qiu Q."/>
            <person name="Yang H."/>
            <person name="Zhang Y.E."/>
            <person name="Wang W."/>
            <person name="Zhu M."/>
            <person name="He S."/>
            <person name="Zhang G."/>
        </authorList>
    </citation>
    <scope>NUCLEOTIDE SEQUENCE [LARGE SCALE GENOMIC DNA]</scope>
    <source>
        <strain evidence="10">Bchr_013</strain>
    </source>
</reference>
<dbReference type="Pfam" id="PF00096">
    <property type="entry name" value="zf-C2H2"/>
    <property type="match status" value="2"/>
</dbReference>
<comment type="subcellular location">
    <subcellularLocation>
        <location evidence="1">Nucleus</location>
    </subcellularLocation>
</comment>
<dbReference type="PROSITE" id="PS50157">
    <property type="entry name" value="ZINC_FINGER_C2H2_2"/>
    <property type="match status" value="2"/>
</dbReference>
<dbReference type="FunFam" id="3.30.160.60:FF:000478">
    <property type="entry name" value="Zinc finger protein 133"/>
    <property type="match status" value="1"/>
</dbReference>
<accession>A0A8X7XIR9</accession>
<feature type="non-terminal residue" evidence="10">
    <location>
        <position position="564"/>
    </location>
</feature>
<keyword evidence="4 7" id="KW-0863">Zinc-finger</keyword>
<dbReference type="InterPro" id="IPR050331">
    <property type="entry name" value="Zinc_finger"/>
</dbReference>
<sequence length="564" mass="61668">MEALMSVSFREELAPTVEQAVKMAVDTVVYELAKLMHGKLADFQKDAAAKQRENLNLRLRLDASERELKAMRKYMDLAYHKMAKSSASAQQKPVSDDPFLGHFLGKLDGTSELLFPLRPKEEVQSNTEGCPDFAGNGNGSNSPKSGSALGNIDIAEGRSDHSVLSDAADVTALFQENANKANSELHVSFHDRVGLEEPGALSWNQTEKEVEDKTDFKQFDQRPKRVPIKGMNVEALNYAQDVSELGPVHIKEEDSELDSEGDLDSVLVKEHPNLESLNIEWGDTDDSNGTPEGVGLQSSNNQLCPPPLACGSTATEKEGTVQGASQVSSHLPRLSSSEGVKDGKEKPSFINSKGTVSMNSDACLEGSSNLKVLHHCSDCGKSFTRVSTLKTHQLIHSGENPFRCLDCGKMFRESGKLRKHLLSHSKELSESPHGYGETFISAVGLQQHFPSADPSLNASTENSSQLQALRTNACAGVVPYLPDEKIQHRSSRLPSTRKIRLNLTRLQDQAVSNKFACSLCKELQDFGMTADPNVMRETFHDKTLKVAEGCVGVTGVPKRRCFIS</sequence>
<dbReference type="AlphaFoldDB" id="A0A8X7XIR9"/>
<dbReference type="SMART" id="SM00355">
    <property type="entry name" value="ZnF_C2H2"/>
    <property type="match status" value="2"/>
</dbReference>
<dbReference type="GO" id="GO:0045165">
    <property type="term" value="P:cell fate commitment"/>
    <property type="evidence" value="ECO:0007669"/>
    <property type="project" value="TreeGrafter"/>
</dbReference>
<keyword evidence="6" id="KW-0539">Nucleus</keyword>
<dbReference type="GO" id="GO:0000978">
    <property type="term" value="F:RNA polymerase II cis-regulatory region sequence-specific DNA binding"/>
    <property type="evidence" value="ECO:0007669"/>
    <property type="project" value="TreeGrafter"/>
</dbReference>
<dbReference type="EMBL" id="JAATIS010000147">
    <property type="protein sequence ID" value="KAG2469865.1"/>
    <property type="molecule type" value="Genomic_DNA"/>
</dbReference>